<dbReference type="EMBL" id="MN824002">
    <property type="protein sequence ID" value="QIS36886.1"/>
    <property type="molecule type" value="Genomic_DNA"/>
</dbReference>
<name>A0A6H0AAC2_KLEPN</name>
<evidence type="ECO:0000313" key="1">
    <source>
        <dbReference type="EMBL" id="QIS36886.1"/>
    </source>
</evidence>
<proteinExistence type="predicted"/>
<geneLocation type="plasmid" evidence="1">
    <name>p205880-2FIIK</name>
</geneLocation>
<protein>
    <submittedName>
        <fullName evidence="1">Uncharacterized protein</fullName>
    </submittedName>
</protein>
<sequence>MATESIISNFRDFLHFIQRSEQINYLFNALSDILSGSLP</sequence>
<reference evidence="1" key="1">
    <citation type="submission" date="2019-12" db="EMBL/GenBank/DDBJ databases">
        <title>Complete sequence of Tn6502.</title>
        <authorList>
            <person name="Zhou D."/>
        </authorList>
    </citation>
    <scope>NUCLEOTIDE SEQUENCE</scope>
    <source>
        <strain evidence="1">N201205880</strain>
        <plasmid evidence="1">p205880-2FIIK</plasmid>
    </source>
</reference>
<keyword evidence="1" id="KW-0614">Plasmid</keyword>
<accession>A0A6H0AAC2</accession>
<organism evidence="1">
    <name type="scientific">Klebsiella pneumoniae</name>
    <dbReference type="NCBI Taxonomy" id="573"/>
    <lineage>
        <taxon>Bacteria</taxon>
        <taxon>Pseudomonadati</taxon>
        <taxon>Pseudomonadota</taxon>
        <taxon>Gammaproteobacteria</taxon>
        <taxon>Enterobacterales</taxon>
        <taxon>Enterobacteriaceae</taxon>
        <taxon>Klebsiella/Raoultella group</taxon>
        <taxon>Klebsiella</taxon>
        <taxon>Klebsiella pneumoniae complex</taxon>
    </lineage>
</organism>
<dbReference type="AlphaFoldDB" id="A0A6H0AAC2"/>